<dbReference type="InterPro" id="IPR008969">
    <property type="entry name" value="CarboxyPept-like_regulatory"/>
</dbReference>
<evidence type="ECO:0000256" key="7">
    <source>
        <dbReference type="ARBA" id="ARBA00022833"/>
    </source>
</evidence>
<keyword evidence="5" id="KW-0479">Metal-binding</keyword>
<dbReference type="InterPro" id="IPR057246">
    <property type="entry name" value="CARBOXYPEPT_ZN_1"/>
</dbReference>
<feature type="domain" description="Peptidase M14" evidence="11">
    <location>
        <begin position="35"/>
        <end position="334"/>
    </location>
</feature>
<dbReference type="Pfam" id="PF13620">
    <property type="entry name" value="CarboxypepD_reg"/>
    <property type="match status" value="1"/>
</dbReference>
<proteinExistence type="evidence at transcript level"/>
<feature type="chain" id="PRO_5004583321" evidence="10">
    <location>
        <begin position="19"/>
        <end position="436"/>
    </location>
</feature>
<evidence type="ECO:0000313" key="12">
    <source>
        <dbReference type="EMBL" id="AFP63663.1"/>
    </source>
</evidence>
<accession>T1PK34</accession>
<feature type="signal peptide" evidence="10">
    <location>
        <begin position="1"/>
        <end position="18"/>
    </location>
</feature>
<evidence type="ECO:0000256" key="2">
    <source>
        <dbReference type="ARBA" id="ARBA00005988"/>
    </source>
</evidence>
<keyword evidence="4" id="KW-0645">Protease</keyword>
<dbReference type="GO" id="GO:0016485">
    <property type="term" value="P:protein processing"/>
    <property type="evidence" value="ECO:0007669"/>
    <property type="project" value="TreeGrafter"/>
</dbReference>
<evidence type="ECO:0000256" key="6">
    <source>
        <dbReference type="ARBA" id="ARBA00022801"/>
    </source>
</evidence>
<comment type="cofactor">
    <cofactor evidence="1">
        <name>Zn(2+)</name>
        <dbReference type="ChEBI" id="CHEBI:29105"/>
    </cofactor>
</comment>
<keyword evidence="8" id="KW-0325">Glycoprotein</keyword>
<dbReference type="FunFam" id="3.40.630.10:FF:000020">
    <property type="entry name" value="Carboxypeptidase D"/>
    <property type="match status" value="1"/>
</dbReference>
<dbReference type="CDD" id="cd11308">
    <property type="entry name" value="Peptidase_M14NE-CP-C_like"/>
    <property type="match status" value="1"/>
</dbReference>
<dbReference type="PROSITE" id="PS52035">
    <property type="entry name" value="PEPTIDASE_M14"/>
    <property type="match status" value="1"/>
</dbReference>
<dbReference type="EMBL" id="KA649034">
    <property type="protein sequence ID" value="AFP63663.1"/>
    <property type="molecule type" value="mRNA"/>
</dbReference>
<dbReference type="GO" id="GO:0005615">
    <property type="term" value="C:extracellular space"/>
    <property type="evidence" value="ECO:0007669"/>
    <property type="project" value="TreeGrafter"/>
</dbReference>
<evidence type="ECO:0000256" key="9">
    <source>
        <dbReference type="PROSITE-ProRule" id="PRU01379"/>
    </source>
</evidence>
<evidence type="ECO:0000256" key="3">
    <source>
        <dbReference type="ARBA" id="ARBA00022645"/>
    </source>
</evidence>
<keyword evidence="6" id="KW-0378">Hydrolase</keyword>
<dbReference type="PRINTS" id="PR00765">
    <property type="entry name" value="CRBOXYPTASEA"/>
</dbReference>
<evidence type="ECO:0000256" key="8">
    <source>
        <dbReference type="ARBA" id="ARBA00023180"/>
    </source>
</evidence>
<evidence type="ECO:0000256" key="5">
    <source>
        <dbReference type="ARBA" id="ARBA00022723"/>
    </source>
</evidence>
<dbReference type="InterPro" id="IPR000834">
    <property type="entry name" value="Peptidase_M14"/>
</dbReference>
<dbReference type="InterPro" id="IPR050753">
    <property type="entry name" value="Peptidase_M14_domain"/>
</dbReference>
<dbReference type="FunFam" id="2.60.40.1120:FF:000020">
    <property type="entry name" value="Silver, isoform N"/>
    <property type="match status" value="1"/>
</dbReference>
<dbReference type="Gene3D" id="2.60.40.1120">
    <property type="entry name" value="Carboxypeptidase-like, regulatory domain"/>
    <property type="match status" value="1"/>
</dbReference>
<protein>
    <submittedName>
        <fullName evidence="12">Zinc carboxypeptidase</fullName>
    </submittedName>
</protein>
<dbReference type="CDD" id="cd03868">
    <property type="entry name" value="M14_CPD_I"/>
    <property type="match status" value="1"/>
</dbReference>
<reference evidence="12" key="1">
    <citation type="submission" date="2012-08" db="EMBL/GenBank/DDBJ databases">
        <title>Transcriptome of adult Musca domestica launches a platform for comparative house fly gene expression and characterization of differential gene expression among resistant and susceptible house flies.</title>
        <authorList>
            <person name="Liu N."/>
            <person name="Zhang L."/>
            <person name="Li M."/>
            <person name="Reid W."/>
        </authorList>
    </citation>
    <scope>NUCLEOTIDE SEQUENCE</scope>
    <source>
        <strain evidence="12">ALHF</strain>
        <tissue evidence="12">Whole body</tissue>
    </source>
</reference>
<dbReference type="VEuPathDB" id="VectorBase:MDOMA2_007660"/>
<dbReference type="PANTHER" id="PTHR11532:SF84">
    <property type="entry name" value="CARBOXYPEPTIDASE M"/>
    <property type="match status" value="1"/>
</dbReference>
<dbReference type="Gene3D" id="3.40.630.10">
    <property type="entry name" value="Zn peptidases"/>
    <property type="match status" value="1"/>
</dbReference>
<dbReference type="PANTHER" id="PTHR11532">
    <property type="entry name" value="PROTEASE M14 CARBOXYPEPTIDASE"/>
    <property type="match status" value="1"/>
</dbReference>
<dbReference type="GO" id="GO:0004181">
    <property type="term" value="F:metallocarboxypeptidase activity"/>
    <property type="evidence" value="ECO:0007669"/>
    <property type="project" value="InterPro"/>
</dbReference>
<sequence>MFFVSLLLCCVLSRGVYGDASASSQENEDFLVAPKYLNNGEIRSLFARLQEEYPHLARAYSIGKSLQKRDLNVLALSAPGEDASAGDLLRPVVKVTANIHGDETLGRQMIVYLAQYLVKNYENVGEIQQLLNTTEIHLLPSCNPDGFAAAKEGNCESLPHYIGRTNAAGVDLNRDFPDRLDSQQQIQQKSLNRQPETAAIIEWVLNKPFVLSANFHGGAVVASYPYDNSLAHHECCEDSLTPDDRVFKLMAHTYANNHPIMRKGNNCNDTFTDGVTNGAHWYELNGGMQDFNYAFSNCFELTIELSCCKYPPAKTLPGEWQRNKQSLLQLLKLAHIGVKGVVKDVNGYPIHDATIVVSGLEEKPIRTTRRGEYWRLLTPGIYNIQALAFGYQASAPQQIHVTNDKNVAQRLDFTLSPIETNYDGISSFYSPYFFRH</sequence>
<dbReference type="GO" id="GO:0008270">
    <property type="term" value="F:zinc ion binding"/>
    <property type="evidence" value="ECO:0007669"/>
    <property type="project" value="InterPro"/>
</dbReference>
<dbReference type="SUPFAM" id="SSF49464">
    <property type="entry name" value="Carboxypeptidase regulatory domain-like"/>
    <property type="match status" value="1"/>
</dbReference>
<name>T1PK34_MUSDO</name>
<comment type="similarity">
    <text evidence="2 9">Belongs to the peptidase M14 family.</text>
</comment>
<dbReference type="PROSITE" id="PS00132">
    <property type="entry name" value="CARBOXYPEPT_ZN_1"/>
    <property type="match status" value="1"/>
</dbReference>
<dbReference type="SMART" id="SM00631">
    <property type="entry name" value="Zn_pept"/>
    <property type="match status" value="1"/>
</dbReference>
<evidence type="ECO:0000256" key="1">
    <source>
        <dbReference type="ARBA" id="ARBA00001947"/>
    </source>
</evidence>
<dbReference type="AlphaFoldDB" id="T1PK34"/>
<organism evidence="12">
    <name type="scientific">Musca domestica</name>
    <name type="common">House fly</name>
    <dbReference type="NCBI Taxonomy" id="7370"/>
    <lineage>
        <taxon>Eukaryota</taxon>
        <taxon>Metazoa</taxon>
        <taxon>Ecdysozoa</taxon>
        <taxon>Arthropoda</taxon>
        <taxon>Hexapoda</taxon>
        <taxon>Insecta</taxon>
        <taxon>Pterygota</taxon>
        <taxon>Neoptera</taxon>
        <taxon>Endopterygota</taxon>
        <taxon>Diptera</taxon>
        <taxon>Brachycera</taxon>
        <taxon>Muscomorpha</taxon>
        <taxon>Muscoidea</taxon>
        <taxon>Muscidae</taxon>
        <taxon>Musca</taxon>
    </lineage>
</organism>
<evidence type="ECO:0000259" key="11">
    <source>
        <dbReference type="PROSITE" id="PS52035"/>
    </source>
</evidence>
<keyword evidence="3 12" id="KW-0121">Carboxypeptidase</keyword>
<dbReference type="SUPFAM" id="SSF53187">
    <property type="entry name" value="Zn-dependent exopeptidases"/>
    <property type="match status" value="1"/>
</dbReference>
<keyword evidence="10" id="KW-0732">Signal</keyword>
<dbReference type="InterPro" id="IPR057247">
    <property type="entry name" value="CARBOXYPEPT_ZN_2"/>
</dbReference>
<feature type="active site" description="Proton donor/acceptor" evidence="9">
    <location>
        <position position="304"/>
    </location>
</feature>
<dbReference type="Pfam" id="PF00246">
    <property type="entry name" value="Peptidase_M14"/>
    <property type="match status" value="1"/>
</dbReference>
<evidence type="ECO:0000256" key="10">
    <source>
        <dbReference type="SAM" id="SignalP"/>
    </source>
</evidence>
<evidence type="ECO:0000256" key="4">
    <source>
        <dbReference type="ARBA" id="ARBA00022670"/>
    </source>
</evidence>
<dbReference type="VEuPathDB" id="VectorBase:MDOA009181"/>
<keyword evidence="7" id="KW-0862">Zinc</keyword>
<dbReference type="PROSITE" id="PS00133">
    <property type="entry name" value="CARBOXYPEPT_ZN_2"/>
    <property type="match status" value="1"/>
</dbReference>
<dbReference type="GO" id="GO:0006518">
    <property type="term" value="P:peptide metabolic process"/>
    <property type="evidence" value="ECO:0007669"/>
    <property type="project" value="TreeGrafter"/>
</dbReference>